<protein>
    <submittedName>
        <fullName evidence="7">YihY/virulence factor BrkB family protein</fullName>
    </submittedName>
</protein>
<comment type="subcellular location">
    <subcellularLocation>
        <location evidence="1">Cell membrane</location>
        <topology evidence="1">Multi-pass membrane protein</topology>
    </subcellularLocation>
</comment>
<feature type="transmembrane region" description="Helical" evidence="6">
    <location>
        <begin position="159"/>
        <end position="185"/>
    </location>
</feature>
<gene>
    <name evidence="7" type="ORF">GCM10023091_06880</name>
</gene>
<dbReference type="NCBIfam" id="TIGR00765">
    <property type="entry name" value="yihY_not_rbn"/>
    <property type="match status" value="1"/>
</dbReference>
<evidence type="ECO:0000256" key="2">
    <source>
        <dbReference type="ARBA" id="ARBA00022475"/>
    </source>
</evidence>
<evidence type="ECO:0000313" key="7">
    <source>
        <dbReference type="EMBL" id="GAA4433393.1"/>
    </source>
</evidence>
<proteinExistence type="predicted"/>
<sequence length="316" mass="35868">MEQEEKGFLDNKYLSGIKTSLQNNKFLDTEASWFEVLDRLADRLVKQDIDQRASSVAYGFTLALFPLILFLFTLIPYIPIPNLETEIMDLLSEFLPFGIYEFTEQTIRDIISRPQAGVLSFGFLLAVYSATNGMVSLMRSFNVFSGEDTERGFFRTRSAAVMLMGFMAAVLFLSIVLVIVGDAVMSFVTRLNILSSALTVMTVNLLRYFISFASLVFGVAIIYRFAPDVRLKLKFFNFGALLASALILLSTYLFSFYLLNFSSYNKLYGSIGTIIALMLWLYLLALILIFCYEVNVSIQDARLGHKIQKENPRQKH</sequence>
<evidence type="ECO:0000256" key="4">
    <source>
        <dbReference type="ARBA" id="ARBA00022989"/>
    </source>
</evidence>
<accession>A0ABP8LPI8</accession>
<dbReference type="RefSeq" id="WP_345026649.1">
    <property type="nucleotide sequence ID" value="NZ_BAABEY010000005.1"/>
</dbReference>
<dbReference type="Proteomes" id="UP001501508">
    <property type="component" value="Unassembled WGS sequence"/>
</dbReference>
<keyword evidence="5 6" id="KW-0472">Membrane</keyword>
<organism evidence="7 8">
    <name type="scientific">Ravibacter arvi</name>
    <dbReference type="NCBI Taxonomy" id="2051041"/>
    <lineage>
        <taxon>Bacteria</taxon>
        <taxon>Pseudomonadati</taxon>
        <taxon>Bacteroidota</taxon>
        <taxon>Cytophagia</taxon>
        <taxon>Cytophagales</taxon>
        <taxon>Spirosomataceae</taxon>
        <taxon>Ravibacter</taxon>
    </lineage>
</organism>
<keyword evidence="8" id="KW-1185">Reference proteome</keyword>
<feature type="transmembrane region" description="Helical" evidence="6">
    <location>
        <begin position="235"/>
        <end position="259"/>
    </location>
</feature>
<evidence type="ECO:0000256" key="1">
    <source>
        <dbReference type="ARBA" id="ARBA00004651"/>
    </source>
</evidence>
<reference evidence="8" key="1">
    <citation type="journal article" date="2019" name="Int. J. Syst. Evol. Microbiol.">
        <title>The Global Catalogue of Microorganisms (GCM) 10K type strain sequencing project: providing services to taxonomists for standard genome sequencing and annotation.</title>
        <authorList>
            <consortium name="The Broad Institute Genomics Platform"/>
            <consortium name="The Broad Institute Genome Sequencing Center for Infectious Disease"/>
            <person name="Wu L."/>
            <person name="Ma J."/>
        </authorList>
    </citation>
    <scope>NUCLEOTIDE SEQUENCE [LARGE SCALE GENOMIC DNA]</scope>
    <source>
        <strain evidence="8">JCM 31920</strain>
    </source>
</reference>
<dbReference type="EMBL" id="BAABEY010000005">
    <property type="protein sequence ID" value="GAA4433393.1"/>
    <property type="molecule type" value="Genomic_DNA"/>
</dbReference>
<dbReference type="PIRSF" id="PIRSF035875">
    <property type="entry name" value="RNase_BN"/>
    <property type="match status" value="1"/>
</dbReference>
<evidence type="ECO:0000256" key="6">
    <source>
        <dbReference type="SAM" id="Phobius"/>
    </source>
</evidence>
<dbReference type="PANTHER" id="PTHR30213:SF0">
    <property type="entry name" value="UPF0761 MEMBRANE PROTEIN YIHY"/>
    <property type="match status" value="1"/>
</dbReference>
<keyword evidence="3 6" id="KW-0812">Transmembrane</keyword>
<feature type="transmembrane region" description="Helical" evidence="6">
    <location>
        <begin position="118"/>
        <end position="138"/>
    </location>
</feature>
<feature type="transmembrane region" description="Helical" evidence="6">
    <location>
        <begin position="271"/>
        <end position="292"/>
    </location>
</feature>
<keyword evidence="2" id="KW-1003">Cell membrane</keyword>
<name>A0ABP8LPI8_9BACT</name>
<feature type="transmembrane region" description="Helical" evidence="6">
    <location>
        <begin position="56"/>
        <end position="78"/>
    </location>
</feature>
<comment type="caution">
    <text evidence="7">The sequence shown here is derived from an EMBL/GenBank/DDBJ whole genome shotgun (WGS) entry which is preliminary data.</text>
</comment>
<evidence type="ECO:0000256" key="3">
    <source>
        <dbReference type="ARBA" id="ARBA00022692"/>
    </source>
</evidence>
<evidence type="ECO:0000313" key="8">
    <source>
        <dbReference type="Proteomes" id="UP001501508"/>
    </source>
</evidence>
<dbReference type="PANTHER" id="PTHR30213">
    <property type="entry name" value="INNER MEMBRANE PROTEIN YHJD"/>
    <property type="match status" value="1"/>
</dbReference>
<feature type="transmembrane region" description="Helical" evidence="6">
    <location>
        <begin position="205"/>
        <end position="223"/>
    </location>
</feature>
<keyword evidence="4 6" id="KW-1133">Transmembrane helix</keyword>
<dbReference type="Pfam" id="PF03631">
    <property type="entry name" value="Virul_fac_BrkB"/>
    <property type="match status" value="1"/>
</dbReference>
<dbReference type="InterPro" id="IPR017039">
    <property type="entry name" value="Virul_fac_BrkB"/>
</dbReference>
<evidence type="ECO:0000256" key="5">
    <source>
        <dbReference type="ARBA" id="ARBA00023136"/>
    </source>
</evidence>